<dbReference type="AlphaFoldDB" id="A0A5N5TC02"/>
<reference evidence="2 3" key="1">
    <citation type="journal article" date="2019" name="PLoS Biol.">
        <title>Sex chromosomes control vertical transmission of feminizing Wolbachia symbionts in an isopod.</title>
        <authorList>
            <person name="Becking T."/>
            <person name="Chebbi M.A."/>
            <person name="Giraud I."/>
            <person name="Moumen B."/>
            <person name="Laverre T."/>
            <person name="Caubet Y."/>
            <person name="Peccoud J."/>
            <person name="Gilbert C."/>
            <person name="Cordaux R."/>
        </authorList>
    </citation>
    <scope>NUCLEOTIDE SEQUENCE [LARGE SCALE GENOMIC DNA]</scope>
    <source>
        <strain evidence="2">ANa2</strain>
        <tissue evidence="2">Whole body excluding digestive tract and cuticle</tissue>
    </source>
</reference>
<protein>
    <submittedName>
        <fullName evidence="2">Uncharacterized protein</fullName>
    </submittedName>
</protein>
<dbReference type="OrthoDB" id="10324853at2759"/>
<feature type="signal peptide" evidence="1">
    <location>
        <begin position="1"/>
        <end position="18"/>
    </location>
</feature>
<keyword evidence="1" id="KW-0732">Signal</keyword>
<accession>A0A5N5TC02</accession>
<comment type="caution">
    <text evidence="2">The sequence shown here is derived from an EMBL/GenBank/DDBJ whole genome shotgun (WGS) entry which is preliminary data.</text>
</comment>
<feature type="chain" id="PRO_5024396641" evidence="1">
    <location>
        <begin position="19"/>
        <end position="397"/>
    </location>
</feature>
<evidence type="ECO:0000313" key="2">
    <source>
        <dbReference type="EMBL" id="KAB7502450.1"/>
    </source>
</evidence>
<sequence length="397" mass="47043">MILIEICIIATVLVGVSSRSIEPFRKRILELEEESHTEIWIERYDETAHNNKRPSTVKNNDDFVRYFDESFLEQLNTIPEETDNSDVSSELSEFDKFRQSIFDMIIILFKNKKPTDTDRSIDEKNEMITIDRYIKVENFFYSTNISVNDFVNLMFDLEDYVLKPSSISKTFEHQMDIEINIDTLLKNLGKTFLYNFKYDIDVNNFPLVFYEIIFPYLRKELLPILNKKKIYERTTRFLGYELRRPELFKTFEKISTPVKLVEERLNLRNFFNSLNIALNRSKIDAPFNKEIKLAYKDILSELIGLVKLEVKETGIPVRTFVAIFDALLYKSTPKISESEKNSPKEQEENSEKMVLCPFGSGTLNEVIRLTYYDFRVWFVDIKTYFDKLCILFSVKYL</sequence>
<gene>
    <name evidence="2" type="ORF">Anas_09046</name>
</gene>
<dbReference type="Proteomes" id="UP000326759">
    <property type="component" value="Unassembled WGS sequence"/>
</dbReference>
<proteinExistence type="predicted"/>
<keyword evidence="3" id="KW-1185">Reference proteome</keyword>
<evidence type="ECO:0000313" key="3">
    <source>
        <dbReference type="Proteomes" id="UP000326759"/>
    </source>
</evidence>
<name>A0A5N5TC02_9CRUS</name>
<dbReference type="EMBL" id="SEYY01007481">
    <property type="protein sequence ID" value="KAB7502450.1"/>
    <property type="molecule type" value="Genomic_DNA"/>
</dbReference>
<evidence type="ECO:0000256" key="1">
    <source>
        <dbReference type="SAM" id="SignalP"/>
    </source>
</evidence>
<organism evidence="2 3">
    <name type="scientific">Armadillidium nasatum</name>
    <dbReference type="NCBI Taxonomy" id="96803"/>
    <lineage>
        <taxon>Eukaryota</taxon>
        <taxon>Metazoa</taxon>
        <taxon>Ecdysozoa</taxon>
        <taxon>Arthropoda</taxon>
        <taxon>Crustacea</taxon>
        <taxon>Multicrustacea</taxon>
        <taxon>Malacostraca</taxon>
        <taxon>Eumalacostraca</taxon>
        <taxon>Peracarida</taxon>
        <taxon>Isopoda</taxon>
        <taxon>Oniscidea</taxon>
        <taxon>Crinocheta</taxon>
        <taxon>Armadillidiidae</taxon>
        <taxon>Armadillidium</taxon>
    </lineage>
</organism>